<reference evidence="1 2" key="1">
    <citation type="journal article" date="2020" name="Mol. Plant">
        <title>The Chromosome-Based Rubber Tree Genome Provides New Insights into Spurge Genome Evolution and Rubber Biosynthesis.</title>
        <authorList>
            <person name="Liu J."/>
            <person name="Shi C."/>
            <person name="Shi C.C."/>
            <person name="Li W."/>
            <person name="Zhang Q.J."/>
            <person name="Zhang Y."/>
            <person name="Li K."/>
            <person name="Lu H.F."/>
            <person name="Shi C."/>
            <person name="Zhu S.T."/>
            <person name="Xiao Z.Y."/>
            <person name="Nan H."/>
            <person name="Yue Y."/>
            <person name="Zhu X.G."/>
            <person name="Wu Y."/>
            <person name="Hong X.N."/>
            <person name="Fan G.Y."/>
            <person name="Tong Y."/>
            <person name="Zhang D."/>
            <person name="Mao C.L."/>
            <person name="Liu Y.L."/>
            <person name="Hao S.J."/>
            <person name="Liu W.Q."/>
            <person name="Lv M.Q."/>
            <person name="Zhang H.B."/>
            <person name="Liu Y."/>
            <person name="Hu-Tang G.R."/>
            <person name="Wang J.P."/>
            <person name="Wang J.H."/>
            <person name="Sun Y.H."/>
            <person name="Ni S.B."/>
            <person name="Chen W.B."/>
            <person name="Zhang X.C."/>
            <person name="Jiao Y.N."/>
            <person name="Eichler E.E."/>
            <person name="Li G.H."/>
            <person name="Liu X."/>
            <person name="Gao L.Z."/>
        </authorList>
    </citation>
    <scope>NUCLEOTIDE SEQUENCE [LARGE SCALE GENOMIC DNA]</scope>
    <source>
        <strain evidence="2">cv. GT1</strain>
        <tissue evidence="1">Leaf</tissue>
    </source>
</reference>
<accession>A0A6A6KBN5</accession>
<evidence type="ECO:0000313" key="2">
    <source>
        <dbReference type="Proteomes" id="UP000467840"/>
    </source>
</evidence>
<name>A0A6A6KBN5_HEVBR</name>
<evidence type="ECO:0000313" key="1">
    <source>
        <dbReference type="EMBL" id="KAF2286197.1"/>
    </source>
</evidence>
<sequence>MLGSWQMDAMGRWYCCTDPSVTLPTLQDVFETSKSPKNAVAPKAVPTKPCVELSSCKDIPSMSKGDKVPSSLRVKFNISGSSISRRVPPTIDRKADMHESKHENEWGCEGHSVGEKLDNNKSPIVNQNGCNKNKIFVGETCPSIAVASESIVNQNGAFNSVKPNLYEANGTMGRMTTEKGSIRLELQNGEENCYPGSPELKRKLKDDSCILFAQDSHSQAKVKEMREVYVKFHRNGFTNLPDINYANKDVVKKPYY</sequence>
<dbReference type="Proteomes" id="UP000467840">
    <property type="component" value="Chromosome 3"/>
</dbReference>
<dbReference type="AlphaFoldDB" id="A0A6A6KBN5"/>
<comment type="caution">
    <text evidence="1">The sequence shown here is derived from an EMBL/GenBank/DDBJ whole genome shotgun (WGS) entry which is preliminary data.</text>
</comment>
<proteinExistence type="predicted"/>
<protein>
    <submittedName>
        <fullName evidence="1">Uncharacterized protein</fullName>
    </submittedName>
</protein>
<dbReference type="EMBL" id="JAAGAX010000017">
    <property type="protein sequence ID" value="KAF2286197.1"/>
    <property type="molecule type" value="Genomic_DNA"/>
</dbReference>
<gene>
    <name evidence="1" type="ORF">GH714_011613</name>
</gene>
<organism evidence="1 2">
    <name type="scientific">Hevea brasiliensis</name>
    <name type="common">Para rubber tree</name>
    <name type="synonym">Siphonia brasiliensis</name>
    <dbReference type="NCBI Taxonomy" id="3981"/>
    <lineage>
        <taxon>Eukaryota</taxon>
        <taxon>Viridiplantae</taxon>
        <taxon>Streptophyta</taxon>
        <taxon>Embryophyta</taxon>
        <taxon>Tracheophyta</taxon>
        <taxon>Spermatophyta</taxon>
        <taxon>Magnoliopsida</taxon>
        <taxon>eudicotyledons</taxon>
        <taxon>Gunneridae</taxon>
        <taxon>Pentapetalae</taxon>
        <taxon>rosids</taxon>
        <taxon>fabids</taxon>
        <taxon>Malpighiales</taxon>
        <taxon>Euphorbiaceae</taxon>
        <taxon>Crotonoideae</taxon>
        <taxon>Micrandreae</taxon>
        <taxon>Hevea</taxon>
    </lineage>
</organism>
<keyword evidence="2" id="KW-1185">Reference proteome</keyword>